<dbReference type="Proteomes" id="UP001153069">
    <property type="component" value="Unassembled WGS sequence"/>
</dbReference>
<feature type="domain" description="DUF4116" evidence="2">
    <location>
        <begin position="508"/>
        <end position="554"/>
    </location>
</feature>
<name>A0A9N8HRI3_9STRA</name>
<keyword evidence="4" id="KW-1185">Reference proteome</keyword>
<evidence type="ECO:0000313" key="4">
    <source>
        <dbReference type="Proteomes" id="UP001153069"/>
    </source>
</evidence>
<gene>
    <name evidence="3" type="ORF">SEMRO_1274_G258430.1</name>
</gene>
<proteinExistence type="predicted"/>
<dbReference type="InterPro" id="IPR025197">
    <property type="entry name" value="DUF4116"/>
</dbReference>
<feature type="domain" description="DUF4116" evidence="2">
    <location>
        <begin position="459"/>
        <end position="503"/>
    </location>
</feature>
<dbReference type="AlphaFoldDB" id="A0A9N8HRI3"/>
<protein>
    <recommendedName>
        <fullName evidence="2">DUF4116 domain-containing protein</fullName>
    </recommendedName>
</protein>
<sequence>MNGKRSLSAGTSSGASSSDANTQKKPRMCSRDHNSTDGSSAQDDFSAHPLNAMLRDLILAPKKKWDELKELVTKDGLDQDAAFLLHAVQISQGRAFGLAAPTLLDDPQFVQQVLETHTKHAAKRYFDIAPIALRLRSNETFCVHSLLPFILRHQKDFAVKEQLKLLLGNDNNNNDKPLLLKAFQINQQEPDDKLLLQRNATHIFAIASQQSKEDLEVVQAALEYGDLADLLPLVPSQLLEQVVDEQQLEDLVRGNRSGFWDYMPEELMTKRLALIAMEDDNFEPSEWLADEDRKWLVDLGMDELGWDEEEVVELVSDRMKALLRVREDPDVYSDLEDEYKDDVEIAEECGKRQLVSQHGSERIQLIFQLQQDASVYTNNATLEQQEDRDVAMAAMCSSGGSLVSKAAVRRNSKVYAILSSSASNKQLADLQLDSSIAMVAIREDINLANQLPTALWNTKDFVLKAIGFSSGLLQYAADAIKDDKDIVLEAVKTQLFALKYAGPSVLSDREFYLESLPPRAFQYLSEELRGDPDLVLRAVEKCWEWILQHASPKLCADPVFMRRAIAIRPMALKFASKEIQGDRDIVLTAIQGTGDDSKEGNPVVFQGASQELKADREVALQALKGGKVEQTMGHVDKSLWSQDNFVLDVLRVWPLQDYQLVMARAGPGTVNDPNFMAQAVEISSKSPQSLGVWKRSAGSVLKARFYKAVKALKSTDRFPDVEAVQCRAMSMIRVAAETLWCVKHVTASLPAEVQTLVWEYSAERSTQQTKFQRAVALKFCGPIFVVFSKKQVNWKDFQQKEV</sequence>
<comment type="caution">
    <text evidence="3">The sequence shown here is derived from an EMBL/GenBank/DDBJ whole genome shotgun (WGS) entry which is preliminary data.</text>
</comment>
<accession>A0A9N8HRI3</accession>
<reference evidence="3" key="1">
    <citation type="submission" date="2020-06" db="EMBL/GenBank/DDBJ databases">
        <authorList>
            <consortium name="Plant Systems Biology data submission"/>
        </authorList>
    </citation>
    <scope>NUCLEOTIDE SEQUENCE</scope>
    <source>
        <strain evidence="3">D6</strain>
    </source>
</reference>
<feature type="domain" description="DUF4116" evidence="2">
    <location>
        <begin position="560"/>
        <end position="592"/>
    </location>
</feature>
<feature type="compositionally biased region" description="Low complexity" evidence="1">
    <location>
        <begin position="1"/>
        <end position="18"/>
    </location>
</feature>
<dbReference type="EMBL" id="CAICTM010001272">
    <property type="protein sequence ID" value="CAB9522175.1"/>
    <property type="molecule type" value="Genomic_DNA"/>
</dbReference>
<evidence type="ECO:0000313" key="3">
    <source>
        <dbReference type="EMBL" id="CAB9522175.1"/>
    </source>
</evidence>
<feature type="region of interest" description="Disordered" evidence="1">
    <location>
        <begin position="1"/>
        <end position="45"/>
    </location>
</feature>
<organism evidence="3 4">
    <name type="scientific">Seminavis robusta</name>
    <dbReference type="NCBI Taxonomy" id="568900"/>
    <lineage>
        <taxon>Eukaryota</taxon>
        <taxon>Sar</taxon>
        <taxon>Stramenopiles</taxon>
        <taxon>Ochrophyta</taxon>
        <taxon>Bacillariophyta</taxon>
        <taxon>Bacillariophyceae</taxon>
        <taxon>Bacillariophycidae</taxon>
        <taxon>Naviculales</taxon>
        <taxon>Naviculaceae</taxon>
        <taxon>Seminavis</taxon>
    </lineage>
</organism>
<evidence type="ECO:0000259" key="2">
    <source>
        <dbReference type="Pfam" id="PF13475"/>
    </source>
</evidence>
<evidence type="ECO:0000256" key="1">
    <source>
        <dbReference type="SAM" id="MobiDB-lite"/>
    </source>
</evidence>
<dbReference type="Pfam" id="PF13475">
    <property type="entry name" value="DUF4116"/>
    <property type="match status" value="3"/>
</dbReference>